<gene>
    <name evidence="1" type="ORF">D2A34_07380</name>
</gene>
<dbReference type="AlphaFoldDB" id="A0A399IPV9"/>
<comment type="caution">
    <text evidence="1">The sequence shown here is derived from an EMBL/GenBank/DDBJ whole genome shotgun (WGS) entry which is preliminary data.</text>
</comment>
<accession>A0A399IPV9</accession>
<organism evidence="1 2">
    <name type="scientific">Clostridium chromiireducens</name>
    <dbReference type="NCBI Taxonomy" id="225345"/>
    <lineage>
        <taxon>Bacteria</taxon>
        <taxon>Bacillati</taxon>
        <taxon>Bacillota</taxon>
        <taxon>Clostridia</taxon>
        <taxon>Eubacteriales</taxon>
        <taxon>Clostridiaceae</taxon>
        <taxon>Clostridium</taxon>
    </lineage>
</organism>
<dbReference type="RefSeq" id="WP_119366194.1">
    <property type="nucleotide sequence ID" value="NZ_QXDJ01000002.1"/>
</dbReference>
<dbReference type="SUPFAM" id="SSF88659">
    <property type="entry name" value="Sigma3 and sigma4 domains of RNA polymerase sigma factors"/>
    <property type="match status" value="1"/>
</dbReference>
<dbReference type="EMBL" id="QXDJ01000002">
    <property type="protein sequence ID" value="RII35021.1"/>
    <property type="molecule type" value="Genomic_DNA"/>
</dbReference>
<name>A0A399IPV9_9CLOT</name>
<proteinExistence type="predicted"/>
<dbReference type="InterPro" id="IPR013324">
    <property type="entry name" value="RNA_pol_sigma_r3/r4-like"/>
</dbReference>
<evidence type="ECO:0000313" key="2">
    <source>
        <dbReference type="Proteomes" id="UP000265930"/>
    </source>
</evidence>
<evidence type="ECO:0000313" key="1">
    <source>
        <dbReference type="EMBL" id="RII35021.1"/>
    </source>
</evidence>
<sequence length="82" mass="9619">MENNSIMLEYQHLKFLSAIKNDLSDSEKHLIDFVFFKKNTLTNYAYHENISYVTASKRKKKVLNKLKTYIIGGNELWGLTMS</sequence>
<protein>
    <recommendedName>
        <fullName evidence="3">Sigma-70 family RNA polymerase sigma factor</fullName>
    </recommendedName>
</protein>
<reference evidence="1 2" key="1">
    <citation type="submission" date="2018-08" db="EMBL/GenBank/DDBJ databases">
        <title>Genome of Clostridium chromiireducens C1, DSM12136.</title>
        <authorList>
            <person name="Xing M."/>
            <person name="Wei Y."/>
            <person name="Ang E.L."/>
            <person name="Zhao H."/>
            <person name="Zhang Y."/>
        </authorList>
    </citation>
    <scope>NUCLEOTIDE SEQUENCE [LARGE SCALE GENOMIC DNA]</scope>
    <source>
        <strain evidence="1 2">C1</strain>
    </source>
</reference>
<dbReference type="Proteomes" id="UP000265930">
    <property type="component" value="Unassembled WGS sequence"/>
</dbReference>
<evidence type="ECO:0008006" key="3">
    <source>
        <dbReference type="Google" id="ProtNLM"/>
    </source>
</evidence>